<evidence type="ECO:0000313" key="1">
    <source>
        <dbReference type="EMBL" id="TAA75432.1"/>
    </source>
</evidence>
<accession>A0A521G312</accession>
<comment type="caution">
    <text evidence="1">The sequence shown here is derived from an EMBL/GenBank/DDBJ whole genome shotgun (WGS) entry which is preliminary data.</text>
</comment>
<evidence type="ECO:0000313" key="2">
    <source>
        <dbReference type="Proteomes" id="UP000316238"/>
    </source>
</evidence>
<keyword evidence="2" id="KW-1185">Reference proteome</keyword>
<dbReference type="Proteomes" id="UP000316238">
    <property type="component" value="Unassembled WGS sequence"/>
</dbReference>
<proteinExistence type="predicted"/>
<sequence length="550" mass="62320">MVYYDQKVFVSATFLSKNMFLSGSSQMTAMLRTCVTSTGKFRVGVHRPSYAVRNLRDQDFLLRLGTLPDGTVVDNQANFPSGDVRETEGRWIYEIPNAFPCHGATYIDSVWAAARAENPGLIQIEPPPECSLSQSLGLSEEERRSVLDHLPLPLKYALAASSTDPEELILLAHTCCRMEFNGEGQPVGLKYLRPGKADIDDFELFETIANNPHLPDQYKEIMVLRPGVQGNSEIIGRYAEDTHVFEYLRRNSYIPWGHYAANMAHDAVRYRTSDLTFSDIRGLRHLYYQRMIVTLAERFGINLDLPKRSLTTDELESLRRKVLTAAEQSGQHPATLWGWNFGYDFSGSGYRLHASHQMIHQQYALTPEEIETTDGDAMPSYSCGDQVAEVIAQYGGDFFCDYLRCIRENKRTDRDPAKERSLIVHEDANMLLFVPKAQTSQWELQLMVIADADGQPIGNVLEADAAVRESIDRGILLAQHIFAKLGARMVTSLEYSKRIGIRNGQRLLYAFLPKLPWSMGAFSEAQHRYISSHFPEDFATACRRQIEHIQ</sequence>
<organism evidence="1 2">
    <name type="scientific">Candidatus Electronema aureum</name>
    <dbReference type="NCBI Taxonomy" id="2005002"/>
    <lineage>
        <taxon>Bacteria</taxon>
        <taxon>Pseudomonadati</taxon>
        <taxon>Thermodesulfobacteriota</taxon>
        <taxon>Desulfobulbia</taxon>
        <taxon>Desulfobulbales</taxon>
        <taxon>Desulfobulbaceae</taxon>
        <taxon>Candidatus Electronema</taxon>
    </lineage>
</organism>
<gene>
    <name evidence="1" type="ORF">CDV28_10779</name>
</gene>
<dbReference type="AlphaFoldDB" id="A0A521G312"/>
<name>A0A521G312_9BACT</name>
<protein>
    <submittedName>
        <fullName evidence="1">Uncharacterized protein</fullName>
    </submittedName>
</protein>
<dbReference type="EMBL" id="NQJD01000007">
    <property type="protein sequence ID" value="TAA75432.1"/>
    <property type="molecule type" value="Genomic_DNA"/>
</dbReference>
<reference evidence="1" key="1">
    <citation type="submission" date="2017-07" db="EMBL/GenBank/DDBJ databases">
        <title>The cable genome - Insights into the physiology and evolution of filamentous bacteria capable of sulfide oxidation via long distance electron transfer.</title>
        <authorList>
            <person name="Thorup C."/>
            <person name="Bjerg J.T."/>
            <person name="Schreiber L."/>
            <person name="Nielsen L.P."/>
            <person name="Kjeldsen K.U."/>
            <person name="Boesen T."/>
            <person name="Boggild A."/>
            <person name="Meysman F."/>
            <person name="Geelhoed J."/>
            <person name="Schramm A."/>
        </authorList>
    </citation>
    <scope>NUCLEOTIDE SEQUENCE [LARGE SCALE GENOMIC DNA]</scope>
    <source>
        <strain evidence="1">GS</strain>
    </source>
</reference>